<reference evidence="5 6" key="1">
    <citation type="submission" date="2020-08" db="EMBL/GenBank/DDBJ databases">
        <title>Genomic Encyclopedia of Type Strains, Phase IV (KMG-IV): sequencing the most valuable type-strain genomes for metagenomic binning, comparative biology and taxonomic classification.</title>
        <authorList>
            <person name="Goeker M."/>
        </authorList>
    </citation>
    <scope>NUCLEOTIDE SEQUENCE [LARGE SCALE GENOMIC DNA]</scope>
    <source>
        <strain evidence="5 6">DSM 101015</strain>
    </source>
</reference>
<evidence type="ECO:0000256" key="4">
    <source>
        <dbReference type="ARBA" id="ARBA00023136"/>
    </source>
</evidence>
<dbReference type="AlphaFoldDB" id="A0A7W6MBQ4"/>
<dbReference type="EMBL" id="JACIFU010000003">
    <property type="protein sequence ID" value="MBB4175146.1"/>
    <property type="molecule type" value="Genomic_DNA"/>
</dbReference>
<evidence type="ECO:0000256" key="2">
    <source>
        <dbReference type="ARBA" id="ARBA00022692"/>
    </source>
</evidence>
<proteinExistence type="predicted"/>
<name>A0A7W6MBQ4_9RHOB</name>
<evidence type="ECO:0000256" key="1">
    <source>
        <dbReference type="ARBA" id="ARBA00004141"/>
    </source>
</evidence>
<comment type="subcellular location">
    <subcellularLocation>
        <location evidence="1">Membrane</location>
        <topology evidence="1">Multi-pass membrane protein</topology>
    </subcellularLocation>
</comment>
<evidence type="ECO:0000256" key="3">
    <source>
        <dbReference type="ARBA" id="ARBA00022989"/>
    </source>
</evidence>
<keyword evidence="2" id="KW-0812">Transmembrane</keyword>
<keyword evidence="4" id="KW-0472">Membrane</keyword>
<evidence type="ECO:0000313" key="5">
    <source>
        <dbReference type="EMBL" id="MBB4175146.1"/>
    </source>
</evidence>
<evidence type="ECO:0000313" key="6">
    <source>
        <dbReference type="Proteomes" id="UP000565745"/>
    </source>
</evidence>
<keyword evidence="3" id="KW-1133">Transmembrane helix</keyword>
<dbReference type="InterPro" id="IPR035906">
    <property type="entry name" value="MetI-like_sf"/>
</dbReference>
<dbReference type="Proteomes" id="UP000565745">
    <property type="component" value="Unassembled WGS sequence"/>
</dbReference>
<keyword evidence="6" id="KW-1185">Reference proteome</keyword>
<protein>
    <submittedName>
        <fullName evidence="5">ABC-type proline/glycine betaine transport system permease subunit</fullName>
    </submittedName>
</protein>
<comment type="caution">
    <text evidence="5">The sequence shown here is derived from an EMBL/GenBank/DDBJ whole genome shotgun (WGS) entry which is preliminary data.</text>
</comment>
<dbReference type="GO" id="GO:0016020">
    <property type="term" value="C:membrane"/>
    <property type="evidence" value="ECO:0007669"/>
    <property type="project" value="UniProtKB-SubCell"/>
</dbReference>
<dbReference type="SUPFAM" id="SSF161098">
    <property type="entry name" value="MetI-like"/>
    <property type="match status" value="1"/>
</dbReference>
<accession>A0A7W6MBQ4</accession>
<sequence>MLCLAMVVLTAFIGMQGLGAKLLAMVPLTRYTTEGLRSLPEEMTEAADMSGATRM</sequence>
<organism evidence="5 6">
    <name type="scientific">Sulfitobacter noctilucicola</name>
    <dbReference type="NCBI Taxonomy" id="1342301"/>
    <lineage>
        <taxon>Bacteria</taxon>
        <taxon>Pseudomonadati</taxon>
        <taxon>Pseudomonadota</taxon>
        <taxon>Alphaproteobacteria</taxon>
        <taxon>Rhodobacterales</taxon>
        <taxon>Roseobacteraceae</taxon>
        <taxon>Sulfitobacter</taxon>
    </lineage>
</organism>
<gene>
    <name evidence="5" type="ORF">GGR93_002934</name>
</gene>